<dbReference type="Proteomes" id="UP000253426">
    <property type="component" value="Unassembled WGS sequence"/>
</dbReference>
<dbReference type="RefSeq" id="WP_113956551.1">
    <property type="nucleotide sequence ID" value="NZ_QNRR01000001.1"/>
</dbReference>
<protein>
    <submittedName>
        <fullName evidence="4">Uncharacterized protein</fullName>
    </submittedName>
</protein>
<name>A0A366HTL6_9BACT</name>
<dbReference type="OrthoDB" id="188214at2"/>
<feature type="compositionally biased region" description="Pro residues" evidence="2">
    <location>
        <begin position="302"/>
        <end position="322"/>
    </location>
</feature>
<evidence type="ECO:0000256" key="1">
    <source>
        <dbReference type="SAM" id="Coils"/>
    </source>
</evidence>
<keyword evidence="3" id="KW-0472">Membrane</keyword>
<organism evidence="4 5">
    <name type="scientific">Roseimicrobium gellanilyticum</name>
    <dbReference type="NCBI Taxonomy" id="748857"/>
    <lineage>
        <taxon>Bacteria</taxon>
        <taxon>Pseudomonadati</taxon>
        <taxon>Verrucomicrobiota</taxon>
        <taxon>Verrucomicrobiia</taxon>
        <taxon>Verrucomicrobiales</taxon>
        <taxon>Verrucomicrobiaceae</taxon>
        <taxon>Roseimicrobium</taxon>
    </lineage>
</organism>
<reference evidence="4 5" key="1">
    <citation type="submission" date="2018-06" db="EMBL/GenBank/DDBJ databases">
        <title>Genomic Encyclopedia of Type Strains, Phase IV (KMG-IV): sequencing the most valuable type-strain genomes for metagenomic binning, comparative biology and taxonomic classification.</title>
        <authorList>
            <person name="Goeker M."/>
        </authorList>
    </citation>
    <scope>NUCLEOTIDE SEQUENCE [LARGE SCALE GENOMIC DNA]</scope>
    <source>
        <strain evidence="4 5">DSM 25532</strain>
    </source>
</reference>
<evidence type="ECO:0000313" key="4">
    <source>
        <dbReference type="EMBL" id="RBP47631.1"/>
    </source>
</evidence>
<keyword evidence="1" id="KW-0175">Coiled coil</keyword>
<evidence type="ECO:0000256" key="3">
    <source>
        <dbReference type="SAM" id="Phobius"/>
    </source>
</evidence>
<dbReference type="AlphaFoldDB" id="A0A366HTL6"/>
<feature type="region of interest" description="Disordered" evidence="2">
    <location>
        <begin position="287"/>
        <end position="331"/>
    </location>
</feature>
<dbReference type="EMBL" id="QNRR01000001">
    <property type="protein sequence ID" value="RBP47631.1"/>
    <property type="molecule type" value="Genomic_DNA"/>
</dbReference>
<proteinExistence type="predicted"/>
<feature type="coiled-coil region" evidence="1">
    <location>
        <begin position="58"/>
        <end position="150"/>
    </location>
</feature>
<evidence type="ECO:0000313" key="5">
    <source>
        <dbReference type="Proteomes" id="UP000253426"/>
    </source>
</evidence>
<keyword evidence="3" id="KW-0812">Transmembrane</keyword>
<keyword evidence="3" id="KW-1133">Transmembrane helix</keyword>
<evidence type="ECO:0000256" key="2">
    <source>
        <dbReference type="SAM" id="MobiDB-lite"/>
    </source>
</evidence>
<keyword evidence="5" id="KW-1185">Reference proteome</keyword>
<gene>
    <name evidence="4" type="ORF">DES53_101428</name>
</gene>
<comment type="caution">
    <text evidence="4">The sequence shown here is derived from an EMBL/GenBank/DDBJ whole genome shotgun (WGS) entry which is preliminary data.</text>
</comment>
<sequence length="331" mass="36301">MSRSRHKRTDELLLIPFLDILCSLIGILVLIIVVLCVAQSQQTNGRTPEEIERSKQYVEALKKEKEVSKDDVKQKEQLAKLEEKRKEAEDKQQRLAKLRKLLSTSADIQKMNQELSQNLIKELDNLLLEIEGLSKQDGELKKEIETLMAELKARQAPLEKKLPPVMVQPSGSGLAQGTKLYFVEVTAGKLTIFWDQQKKTVVSATDEVIAADVAYNHLLKEVLKIPQSKIIFLMRDDGMGAYNKAAGWAQATYNYRVDQIGKLLLPGRGEVDLKMFRDYLGTMQPPPEAKLVPAAGAAPAPAAAPPPAPGAPAPAATPPPSAPAAAATNKA</sequence>
<feature type="transmembrane region" description="Helical" evidence="3">
    <location>
        <begin position="12"/>
        <end position="35"/>
    </location>
</feature>
<accession>A0A366HTL6</accession>